<proteinExistence type="inferred from homology"/>
<organism evidence="7 8">
    <name type="scientific">Tritrichomonas musculus</name>
    <dbReference type="NCBI Taxonomy" id="1915356"/>
    <lineage>
        <taxon>Eukaryota</taxon>
        <taxon>Metamonada</taxon>
        <taxon>Parabasalia</taxon>
        <taxon>Tritrichomonadida</taxon>
        <taxon>Tritrichomonadidae</taxon>
        <taxon>Tritrichomonas</taxon>
    </lineage>
</organism>
<dbReference type="Pfam" id="PF21317">
    <property type="entry name" value="BetaGal_ABD_1"/>
    <property type="match status" value="1"/>
</dbReference>
<dbReference type="SUPFAM" id="SSF49785">
    <property type="entry name" value="Galactose-binding domain-like"/>
    <property type="match status" value="1"/>
</dbReference>
<dbReference type="InterPro" id="IPR048912">
    <property type="entry name" value="BetaGal1-like_ABD1"/>
</dbReference>
<dbReference type="EMBL" id="JAPFFF010000028">
    <property type="protein sequence ID" value="KAK8847281.1"/>
    <property type="molecule type" value="Genomic_DNA"/>
</dbReference>
<feature type="domain" description="Glycoside hydrolase 35 catalytic" evidence="4">
    <location>
        <begin position="1"/>
        <end position="321"/>
    </location>
</feature>
<dbReference type="PRINTS" id="PR00742">
    <property type="entry name" value="GLHYDRLASE35"/>
</dbReference>
<dbReference type="InterPro" id="IPR031330">
    <property type="entry name" value="Gly_Hdrlase_35_cat"/>
</dbReference>
<dbReference type="Pfam" id="PF01301">
    <property type="entry name" value="Glyco_hydro_35"/>
    <property type="match status" value="1"/>
</dbReference>
<dbReference type="Gene3D" id="3.20.20.80">
    <property type="entry name" value="Glycosidases"/>
    <property type="match status" value="1"/>
</dbReference>
<evidence type="ECO:0000259" key="5">
    <source>
        <dbReference type="Pfam" id="PF21317"/>
    </source>
</evidence>
<keyword evidence="2" id="KW-0378">Hydrolase</keyword>
<dbReference type="Proteomes" id="UP001470230">
    <property type="component" value="Unassembled WGS sequence"/>
</dbReference>
<accession>A0ABR2HIF4</accession>
<dbReference type="SUPFAM" id="SSF51445">
    <property type="entry name" value="(Trans)glycosidases"/>
    <property type="match status" value="1"/>
</dbReference>
<feature type="domain" description="Beta-galactosidase galactose-binding" evidence="6">
    <location>
        <begin position="492"/>
        <end position="553"/>
    </location>
</feature>
<gene>
    <name evidence="7" type="ORF">M9Y10_019868</name>
</gene>
<dbReference type="InterPro" id="IPR008979">
    <property type="entry name" value="Galactose-bd-like_sf"/>
</dbReference>
<dbReference type="InterPro" id="IPR026283">
    <property type="entry name" value="B-gal_1-like"/>
</dbReference>
<name>A0ABR2HIF4_9EUKA</name>
<dbReference type="InterPro" id="IPR001944">
    <property type="entry name" value="Glycoside_Hdrlase_35"/>
</dbReference>
<protein>
    <submittedName>
        <fullName evidence="7">Beta-galactosidase-1-like protein</fullName>
    </submittedName>
</protein>
<evidence type="ECO:0000313" key="7">
    <source>
        <dbReference type="EMBL" id="KAK8847281.1"/>
    </source>
</evidence>
<evidence type="ECO:0000259" key="6">
    <source>
        <dbReference type="Pfam" id="PF21467"/>
    </source>
</evidence>
<comment type="caution">
    <text evidence="7">The sequence shown here is derived from an EMBL/GenBank/DDBJ whole genome shotgun (WGS) entry which is preliminary data.</text>
</comment>
<dbReference type="PIRSF" id="PIRSF006336">
    <property type="entry name" value="B-gal"/>
    <property type="match status" value="1"/>
</dbReference>
<evidence type="ECO:0000313" key="8">
    <source>
        <dbReference type="Proteomes" id="UP001470230"/>
    </source>
</evidence>
<reference evidence="7 8" key="1">
    <citation type="submission" date="2024-04" db="EMBL/GenBank/DDBJ databases">
        <title>Tritrichomonas musculus Genome.</title>
        <authorList>
            <person name="Alves-Ferreira E."/>
            <person name="Grigg M."/>
            <person name="Lorenzi H."/>
            <person name="Galac M."/>
        </authorList>
    </citation>
    <scope>NUCLEOTIDE SEQUENCE [LARGE SCALE GENOMIC DNA]</scope>
    <source>
        <strain evidence="7 8">EAF2021</strain>
    </source>
</reference>
<dbReference type="InterPro" id="IPR017853">
    <property type="entry name" value="GH"/>
</dbReference>
<feature type="domain" description="Beta-galactosidase 1-like first all-beta" evidence="5">
    <location>
        <begin position="367"/>
        <end position="469"/>
    </location>
</feature>
<dbReference type="InterPro" id="IPR048913">
    <property type="entry name" value="BetaGal_gal-bd"/>
</dbReference>
<evidence type="ECO:0000259" key="4">
    <source>
        <dbReference type="Pfam" id="PF01301"/>
    </source>
</evidence>
<evidence type="ECO:0000256" key="1">
    <source>
        <dbReference type="ARBA" id="ARBA00009809"/>
    </source>
</evidence>
<dbReference type="Gene3D" id="2.60.120.260">
    <property type="entry name" value="Galactose-binding domain-like"/>
    <property type="match status" value="2"/>
</dbReference>
<evidence type="ECO:0000256" key="3">
    <source>
        <dbReference type="ARBA" id="ARBA00023295"/>
    </source>
</evidence>
<dbReference type="PANTHER" id="PTHR23421">
    <property type="entry name" value="BETA-GALACTOSIDASE RELATED"/>
    <property type="match status" value="1"/>
</dbReference>
<keyword evidence="3" id="KW-0326">Glycosidase</keyword>
<dbReference type="Pfam" id="PF21467">
    <property type="entry name" value="BetaGal_gal-bd"/>
    <property type="match status" value="1"/>
</dbReference>
<keyword evidence="8" id="KW-1185">Reference proteome</keyword>
<sequence length="582" mass="67159">MDGKHFQFLSGSYHYFRQNQNHWEEVMKKMLHGGCNTLHTFIPWNLHEPVKGKFNFKRGADVDQFLYFAQRNGLYAIVQPGPYIGADLDFGGLPYWLLKEENITVRSSDALFMKHVTEYFTKLFNILKPHMYHNGGNVIMVQIENEFGSYAPQSGDTKYLEHLCNLAHQILGNETVLYTTDGPSLYYLQRGSIREHAYATVNFGTGDPTYNFELERSWNNGTGPYVNSEFYTGWVDRWGEKHNKVSFDAVCSSLDRMLSMGASVNMYMYVGGSNLAFTNGATGGGKSSQYKPYVTSYDYDAPISEAGDMTWKYEKIRDVAVKYFDVPFYSLNNRTKKSYGDVYLHGQLTLYNALDKIGNRVKEAEYPMSMEDLDVDYGYVLYQTNVTDGEYLEIPQCRDMCYVLKNQRLMCVIKNGEEKKCYVTNQAGQLDILVENLGRTSYGSDFFMKKGITQKVLLDGKELKNWKMTGFNLTDIDKLYGKFNDRNIVDMPTLYEGSFFIDKGEDIHDTFLYVNSAKHGVVFVKNVNVGRYWNIGPQASIYIPKDFLSTGQNLIYIFDYMNDNYDWKFRVFLDEKPKIDTI</sequence>
<comment type="similarity">
    <text evidence="1">Belongs to the glycosyl hydrolase 35 family.</text>
</comment>
<evidence type="ECO:0000256" key="2">
    <source>
        <dbReference type="ARBA" id="ARBA00022801"/>
    </source>
</evidence>